<gene>
    <name evidence="1" type="ORF">TrST_g5206</name>
</gene>
<protein>
    <submittedName>
        <fullName evidence="1">Uncharacterized protein</fullName>
    </submittedName>
</protein>
<dbReference type="OrthoDB" id="10472529at2759"/>
<comment type="caution">
    <text evidence="1">The sequence shown here is derived from an EMBL/GenBank/DDBJ whole genome shotgun (WGS) entry which is preliminary data.</text>
</comment>
<dbReference type="EMBL" id="BRXY01000405">
    <property type="protein sequence ID" value="GMH92796.1"/>
    <property type="molecule type" value="Genomic_DNA"/>
</dbReference>
<evidence type="ECO:0000313" key="1">
    <source>
        <dbReference type="EMBL" id="GMH92796.1"/>
    </source>
</evidence>
<proteinExistence type="predicted"/>
<accession>A0A9W7BLW4</accession>
<reference evidence="2" key="1">
    <citation type="journal article" date="2023" name="Commun. Biol.">
        <title>Genome analysis of Parmales, the sister group of diatoms, reveals the evolutionary specialization of diatoms from phago-mixotrophs to photoautotrophs.</title>
        <authorList>
            <person name="Ban H."/>
            <person name="Sato S."/>
            <person name="Yoshikawa S."/>
            <person name="Yamada K."/>
            <person name="Nakamura Y."/>
            <person name="Ichinomiya M."/>
            <person name="Sato N."/>
            <person name="Blanc-Mathieu R."/>
            <person name="Endo H."/>
            <person name="Kuwata A."/>
            <person name="Ogata H."/>
        </authorList>
    </citation>
    <scope>NUCLEOTIDE SEQUENCE [LARGE SCALE GENOMIC DNA]</scope>
    <source>
        <strain evidence="2">NIES 3701</strain>
    </source>
</reference>
<keyword evidence="2" id="KW-1185">Reference proteome</keyword>
<dbReference type="Proteomes" id="UP001165085">
    <property type="component" value="Unassembled WGS sequence"/>
</dbReference>
<evidence type="ECO:0000313" key="2">
    <source>
        <dbReference type="Proteomes" id="UP001165085"/>
    </source>
</evidence>
<name>A0A9W7BLW4_9STRA</name>
<dbReference type="AlphaFoldDB" id="A0A9W7BLW4"/>
<sequence>MALPTTPFEGYQILPPDLKDNKHVALNNNLENQKPAPTDSQLHDMYTYLMKPHDSTAELHVRRAWTLYKDINRSKHKDKTSMLTNLLVTATERLVEDASASDMARAAFDGLSMLYTSPVSSPHELRVCNTVVRCQVDLLSKFHKSWSPLRKSFSEPHAIFSLAAETLGNRVLAHGAKFIDELTTCVELGRRPEPLLVQLVDFLISVGGKLVLIFIEIKVEDAKNTKMKDHQVVHKKAAMNKLLTQYFDFLVRYLSVEDDSGEDVLASKRKLTEEIAKPLTNSAVGLEWVLEHLKNEISAAAMTTTTNKALGISALLSLCLDSNSRSADPSSSQVTTIVEAFVTLSGCLPIPPDAREQTHRQARFVLEALQKSKGEELHNAVQHMLVRLGSVRRGPISLHNAKALFASVARHIPFSFVDFAVSIAVSAQTQEHHRHFLVAALSQCGVDHLDESSRECLVNKLILALNSDLSMSTRISVAPLLGSSVRASNAPVISKWCAERMGDAFSNVSKSEQSCSEFIIASRVLHFAPAELTDMKEIQDVVIEFCRKHCSSCQKKTCNECLVKEEGIETTLFSVMKNMMILEKSKSQENSKSSVIVTSNERACWFMIAQLFEAAADVLALLRTNLNSKVLGHSYAFFAKVFSSLRDGPLASPRLIEFLGLSLANVYRNHFNLPSLEYTTVKQFLLVAKLLRKIEGAPLLKSAFYELYQSLEEDGRLTEEMKKSMHDVKKKMIEQFEIKLKRTGAPDKEEGTERIMKRARQLELEATRANRPTVRLKAGSFAIGCGKDSYLISSSAIPEAQLSKIKKAVENSAKVSGVTGDGGKLVGMDVEIPLEW</sequence>
<organism evidence="1 2">
    <name type="scientific">Triparma strigata</name>
    <dbReference type="NCBI Taxonomy" id="1606541"/>
    <lineage>
        <taxon>Eukaryota</taxon>
        <taxon>Sar</taxon>
        <taxon>Stramenopiles</taxon>
        <taxon>Ochrophyta</taxon>
        <taxon>Bolidophyceae</taxon>
        <taxon>Parmales</taxon>
        <taxon>Triparmaceae</taxon>
        <taxon>Triparma</taxon>
    </lineage>
</organism>